<feature type="transmembrane region" description="Helical" evidence="8">
    <location>
        <begin position="255"/>
        <end position="278"/>
    </location>
</feature>
<evidence type="ECO:0000256" key="3">
    <source>
        <dbReference type="ARBA" id="ARBA00022692"/>
    </source>
</evidence>
<evidence type="ECO:0000256" key="1">
    <source>
        <dbReference type="ARBA" id="ARBA00004651"/>
    </source>
</evidence>
<keyword evidence="12" id="KW-1185">Reference proteome</keyword>
<dbReference type="SUPFAM" id="SSF90123">
    <property type="entry name" value="ABC transporter transmembrane region"/>
    <property type="match status" value="1"/>
</dbReference>
<evidence type="ECO:0000256" key="5">
    <source>
        <dbReference type="ARBA" id="ARBA00022840"/>
    </source>
</evidence>
<dbReference type="EMBL" id="BSPW01000024">
    <property type="protein sequence ID" value="GLT17608.1"/>
    <property type="molecule type" value="Genomic_DNA"/>
</dbReference>
<dbReference type="InterPro" id="IPR003439">
    <property type="entry name" value="ABC_transporter-like_ATP-bd"/>
</dbReference>
<dbReference type="PANTHER" id="PTHR24221:SF647">
    <property type="entry name" value="BLL6336 PROTEIN"/>
    <property type="match status" value="1"/>
</dbReference>
<dbReference type="PROSITE" id="PS50929">
    <property type="entry name" value="ABC_TM1F"/>
    <property type="match status" value="1"/>
</dbReference>
<proteinExistence type="inferred from homology"/>
<sequence>MGAAYSKTDAFFQSAVESSQILLRLMGITCSLPTQPQGNGLKNWLKAASLKTDGQLRLKKLSQEKLTTAHLPLVYQTKDGQFVVLARLSEDQALIQKVDKPIPEVISRQDLKQQWAGQTIQYHQSGGKFDIRWFIPEFVRHRKLLGEVLFFSLLLQLLALILPLFFQVIMDKVLVHNALSTLDVLVVALLVVGLFEVTLKGLREYLLAHTTTRIDIRLGVKLFKHLLGLPLLYFKNRHVGAIVTRVRELDSIRNLLTGAALTLLVDVSFTFVFVGVMFYLCAPLTWLVIATLPVYAFIAWVSSGSLKQRIEHQFSCGAKNTGFLTESLNGVETVKSLAIEPRFERKWEGQTQELVEANFSRQSYQAQISQWVTLVQKLTTVGVLWIGAQMVMSLELTIGQLIAFNMMVNHVSQPLAKLVELWQQFIQTRVAVNNLGEMLNLPAEQEMGRHASSQPFQGHIQFRHVWFRYQPQLAPVLKGLSLDIRPGESIGLVGPSGSGKSTITRVIQKLYLAEKGHVLIDGVPINQWSSSALRKNIGVVLQENYLFHRSVRENIAIRRPTASFEQVVEAAKLAGAHEFIIKMPKGYDTLLAEGGSSLSGGQKQRIAIARALMTKPRILILDEATSALDEESQQVVNRNMAAISRGRTVITVAHRLSAVRRCDCIAVIEQGEVTELGTHEQLLEQKGCYARLWHIQQSKQQETKVSEQVQ</sequence>
<dbReference type="PANTHER" id="PTHR24221">
    <property type="entry name" value="ATP-BINDING CASSETTE SUB-FAMILY B"/>
    <property type="match status" value="1"/>
</dbReference>
<evidence type="ECO:0000256" key="6">
    <source>
        <dbReference type="ARBA" id="ARBA00022989"/>
    </source>
</evidence>
<dbReference type="PROSITE" id="PS00211">
    <property type="entry name" value="ABC_TRANSPORTER_1"/>
    <property type="match status" value="1"/>
</dbReference>
<feature type="transmembrane region" description="Helical" evidence="8">
    <location>
        <begin position="178"/>
        <end position="199"/>
    </location>
</feature>
<keyword evidence="5" id="KW-0067">ATP-binding</keyword>
<dbReference type="CDD" id="cd18588">
    <property type="entry name" value="ABC_6TM_CyaB_HlyB_like"/>
    <property type="match status" value="1"/>
</dbReference>
<dbReference type="Proteomes" id="UP001157138">
    <property type="component" value="Unassembled WGS sequence"/>
</dbReference>
<organism evidence="11 12">
    <name type="scientific">Vibrio zhanjiangensis</name>
    <dbReference type="NCBI Taxonomy" id="1046128"/>
    <lineage>
        <taxon>Bacteria</taxon>
        <taxon>Pseudomonadati</taxon>
        <taxon>Pseudomonadota</taxon>
        <taxon>Gammaproteobacteria</taxon>
        <taxon>Vibrionales</taxon>
        <taxon>Vibrionaceae</taxon>
        <taxon>Vibrio</taxon>
    </lineage>
</organism>
<dbReference type="InterPro" id="IPR010132">
    <property type="entry name" value="ATPase_T1SS_HlyB"/>
</dbReference>
<evidence type="ECO:0000313" key="12">
    <source>
        <dbReference type="Proteomes" id="UP001157138"/>
    </source>
</evidence>
<dbReference type="InterPro" id="IPR003593">
    <property type="entry name" value="AAA+_ATPase"/>
</dbReference>
<comment type="subcellular location">
    <subcellularLocation>
        <location evidence="1">Cell membrane</location>
        <topology evidence="1">Multi-pass membrane protein</topology>
    </subcellularLocation>
</comment>
<dbReference type="Gene3D" id="3.40.50.300">
    <property type="entry name" value="P-loop containing nucleotide triphosphate hydrolases"/>
    <property type="match status" value="1"/>
</dbReference>
<evidence type="ECO:0000256" key="2">
    <source>
        <dbReference type="ARBA" id="ARBA00006025"/>
    </source>
</evidence>
<feature type="domain" description="ABC transmembrane type-1" evidence="10">
    <location>
        <begin position="148"/>
        <end position="427"/>
    </location>
</feature>
<dbReference type="InterPro" id="IPR036640">
    <property type="entry name" value="ABC1_TM_sf"/>
</dbReference>
<dbReference type="SUPFAM" id="SSF52540">
    <property type="entry name" value="P-loop containing nucleoside triphosphate hydrolases"/>
    <property type="match status" value="1"/>
</dbReference>
<dbReference type="SMART" id="SM00382">
    <property type="entry name" value="AAA"/>
    <property type="match status" value="1"/>
</dbReference>
<feature type="domain" description="ABC transporter" evidence="9">
    <location>
        <begin position="460"/>
        <end position="695"/>
    </location>
</feature>
<accession>A0ABQ6EWR7</accession>
<keyword evidence="6 8" id="KW-1133">Transmembrane helix</keyword>
<dbReference type="Pfam" id="PF00005">
    <property type="entry name" value="ABC_tran"/>
    <property type="match status" value="1"/>
</dbReference>
<comment type="similarity">
    <text evidence="2">Belongs to the ABC transporter superfamily. Protein-1 exporter (TC 3.A.1.109) family.</text>
</comment>
<dbReference type="Gene3D" id="3.90.70.10">
    <property type="entry name" value="Cysteine proteinases"/>
    <property type="match status" value="1"/>
</dbReference>
<feature type="transmembrane region" description="Helical" evidence="8">
    <location>
        <begin position="284"/>
        <end position="302"/>
    </location>
</feature>
<dbReference type="InterPro" id="IPR039421">
    <property type="entry name" value="Type_1_exporter"/>
</dbReference>
<dbReference type="InterPro" id="IPR017871">
    <property type="entry name" value="ABC_transporter-like_CS"/>
</dbReference>
<name>A0ABQ6EWR7_9VIBR</name>
<dbReference type="NCBIfam" id="TIGR01846">
    <property type="entry name" value="type_I_sec_HlyB"/>
    <property type="match status" value="1"/>
</dbReference>
<feature type="transmembrane region" description="Helical" evidence="8">
    <location>
        <begin position="144"/>
        <end position="166"/>
    </location>
</feature>
<dbReference type="InterPro" id="IPR011527">
    <property type="entry name" value="ABC1_TM_dom"/>
</dbReference>
<protein>
    <submittedName>
        <fullName evidence="11">RTX toxin transporter</fullName>
    </submittedName>
</protein>
<evidence type="ECO:0000313" key="11">
    <source>
        <dbReference type="EMBL" id="GLT17608.1"/>
    </source>
</evidence>
<dbReference type="Gene3D" id="1.20.1560.10">
    <property type="entry name" value="ABC transporter type 1, transmembrane domain"/>
    <property type="match status" value="1"/>
</dbReference>
<evidence type="ECO:0000259" key="9">
    <source>
        <dbReference type="PROSITE" id="PS50893"/>
    </source>
</evidence>
<reference evidence="12" key="1">
    <citation type="journal article" date="2019" name="Int. J. Syst. Evol. Microbiol.">
        <title>The Global Catalogue of Microorganisms (GCM) 10K type strain sequencing project: providing services to taxonomists for standard genome sequencing and annotation.</title>
        <authorList>
            <consortium name="The Broad Institute Genomics Platform"/>
            <consortium name="The Broad Institute Genome Sequencing Center for Infectious Disease"/>
            <person name="Wu L."/>
            <person name="Ma J."/>
        </authorList>
    </citation>
    <scope>NUCLEOTIDE SEQUENCE [LARGE SCALE GENOMIC DNA]</scope>
    <source>
        <strain evidence="12">NBRC 108723</strain>
    </source>
</reference>
<keyword evidence="3 8" id="KW-0812">Transmembrane</keyword>
<keyword evidence="7 8" id="KW-0472">Membrane</keyword>
<evidence type="ECO:0000259" key="10">
    <source>
        <dbReference type="PROSITE" id="PS50929"/>
    </source>
</evidence>
<dbReference type="Pfam" id="PF00664">
    <property type="entry name" value="ABC_membrane"/>
    <property type="match status" value="1"/>
</dbReference>
<evidence type="ECO:0000256" key="4">
    <source>
        <dbReference type="ARBA" id="ARBA00022741"/>
    </source>
</evidence>
<gene>
    <name evidence="11" type="ORF">GCM10007938_13860</name>
</gene>
<evidence type="ECO:0000256" key="7">
    <source>
        <dbReference type="ARBA" id="ARBA00023136"/>
    </source>
</evidence>
<dbReference type="InterPro" id="IPR027417">
    <property type="entry name" value="P-loop_NTPase"/>
</dbReference>
<comment type="caution">
    <text evidence="11">The sequence shown here is derived from an EMBL/GenBank/DDBJ whole genome shotgun (WGS) entry which is preliminary data.</text>
</comment>
<keyword evidence="4" id="KW-0547">Nucleotide-binding</keyword>
<evidence type="ECO:0000256" key="8">
    <source>
        <dbReference type="SAM" id="Phobius"/>
    </source>
</evidence>
<dbReference type="PROSITE" id="PS50893">
    <property type="entry name" value="ABC_TRANSPORTER_2"/>
    <property type="match status" value="1"/>
</dbReference>